<name>A0A5P1R953_9GAMM</name>
<dbReference type="NCBIfam" id="NF009731">
    <property type="entry name" value="PRK13254.1-5"/>
    <property type="match status" value="1"/>
</dbReference>
<dbReference type="PANTHER" id="PTHR34128">
    <property type="entry name" value="CYTOCHROME C-TYPE BIOGENESIS PROTEIN CCME HOMOLOG, MITOCHONDRIAL"/>
    <property type="match status" value="1"/>
</dbReference>
<dbReference type="FunFam" id="2.40.50.140:FF:000104">
    <property type="entry name" value="Cytochrome c-type biogenesis protein CcmE"/>
    <property type="match status" value="1"/>
</dbReference>
<evidence type="ECO:0000256" key="14">
    <source>
        <dbReference type="PIRSR" id="PIRSR604329-50"/>
    </source>
</evidence>
<protein>
    <recommendedName>
        <fullName evidence="13">Cytochrome c-type biogenesis protein CcmE</fullName>
    </recommendedName>
    <alternativeName>
        <fullName evidence="13">Cytochrome c maturation protein E</fullName>
    </alternativeName>
    <alternativeName>
        <fullName evidence="13">Heme chaperone CcmE</fullName>
    </alternativeName>
</protein>
<proteinExistence type="inferred from homology"/>
<dbReference type="InterPro" id="IPR036127">
    <property type="entry name" value="CcmE-like_sf"/>
</dbReference>
<dbReference type="NCBIfam" id="NF009729">
    <property type="entry name" value="PRK13254.1-3"/>
    <property type="match status" value="1"/>
</dbReference>
<reference evidence="16 17" key="1">
    <citation type="journal article" date="2019" name="Biochem. Eng. J.">
        <title>Metabolic engineering of the marine bacteria Neptunomonas concharum for the production of acetoin and meso-2,3-butanediol from acetate.</title>
        <authorList>
            <person name="Li W."/>
            <person name="Pu N."/>
            <person name="Liu C.-X."/>
            <person name="Yuan Q.-P."/>
            <person name="Li Z.-J."/>
        </authorList>
    </citation>
    <scope>NUCLEOTIDE SEQUENCE [LARGE SCALE GENOMIC DNA]</scope>
    <source>
        <strain evidence="16 17">JCM17730</strain>
    </source>
</reference>
<feature type="binding site" description="covalent" evidence="13 14">
    <location>
        <position position="124"/>
    </location>
    <ligand>
        <name>heme</name>
        <dbReference type="ChEBI" id="CHEBI:30413"/>
    </ligand>
</feature>
<dbReference type="GO" id="GO:0046872">
    <property type="term" value="F:metal ion binding"/>
    <property type="evidence" value="ECO:0007669"/>
    <property type="project" value="UniProtKB-KW"/>
</dbReference>
<evidence type="ECO:0000256" key="5">
    <source>
        <dbReference type="ARBA" id="ARBA00022692"/>
    </source>
</evidence>
<keyword evidence="11 13" id="KW-0472">Membrane</keyword>
<dbReference type="Pfam" id="PF03100">
    <property type="entry name" value="CcmE"/>
    <property type="match status" value="1"/>
</dbReference>
<organism evidence="16 17">
    <name type="scientific">Neptunomonas concharum</name>
    <dbReference type="NCBI Taxonomy" id="1031538"/>
    <lineage>
        <taxon>Bacteria</taxon>
        <taxon>Pseudomonadati</taxon>
        <taxon>Pseudomonadota</taxon>
        <taxon>Gammaproteobacteria</taxon>
        <taxon>Oceanospirillales</taxon>
        <taxon>Oceanospirillaceae</taxon>
        <taxon>Neptunomonas</taxon>
    </lineage>
</organism>
<dbReference type="OrthoDB" id="9793584at2"/>
<dbReference type="InterPro" id="IPR012340">
    <property type="entry name" value="NA-bd_OB-fold"/>
</dbReference>
<keyword evidence="9 13" id="KW-1133">Transmembrane helix</keyword>
<comment type="function">
    <text evidence="12 13">Heme chaperone required for the biogenesis of c-type cytochromes. Transiently binds heme delivered by CcmC and transfers the heme to apo-cytochromes in a process facilitated by CcmF and CcmH.</text>
</comment>
<evidence type="ECO:0000256" key="13">
    <source>
        <dbReference type="HAMAP-Rule" id="MF_01959"/>
    </source>
</evidence>
<dbReference type="PANTHER" id="PTHR34128:SF2">
    <property type="entry name" value="CYTOCHROME C-TYPE BIOGENESIS PROTEIN CCME HOMOLOG, MITOCHONDRIAL"/>
    <property type="match status" value="1"/>
</dbReference>
<evidence type="ECO:0000313" key="16">
    <source>
        <dbReference type="EMBL" id="QEQ95826.1"/>
    </source>
</evidence>
<dbReference type="GO" id="GO:0005886">
    <property type="term" value="C:plasma membrane"/>
    <property type="evidence" value="ECO:0007669"/>
    <property type="project" value="UniProtKB-SubCell"/>
</dbReference>
<feature type="binding site" description="axial binding residue" evidence="13 14">
    <location>
        <position position="128"/>
    </location>
    <ligand>
        <name>heme</name>
        <dbReference type="ChEBI" id="CHEBI:30413"/>
    </ligand>
    <ligandPart>
        <name>Fe</name>
        <dbReference type="ChEBI" id="CHEBI:18248"/>
    </ligandPart>
</feature>
<evidence type="ECO:0000313" key="17">
    <source>
        <dbReference type="Proteomes" id="UP000324760"/>
    </source>
</evidence>
<evidence type="ECO:0000256" key="7">
    <source>
        <dbReference type="ARBA" id="ARBA00022748"/>
    </source>
</evidence>
<keyword evidence="10 13" id="KW-0408">Iron</keyword>
<feature type="topological domain" description="Cytoplasmic" evidence="13">
    <location>
        <begin position="1"/>
        <end position="8"/>
    </location>
</feature>
<dbReference type="GO" id="GO:0017003">
    <property type="term" value="P:protein-heme linkage"/>
    <property type="evidence" value="ECO:0007669"/>
    <property type="project" value="UniProtKB-UniRule"/>
</dbReference>
<evidence type="ECO:0000256" key="12">
    <source>
        <dbReference type="ARBA" id="ARBA00056663"/>
    </source>
</evidence>
<dbReference type="EMBL" id="CP043869">
    <property type="protein sequence ID" value="QEQ95826.1"/>
    <property type="molecule type" value="Genomic_DNA"/>
</dbReference>
<evidence type="ECO:0000256" key="9">
    <source>
        <dbReference type="ARBA" id="ARBA00022989"/>
    </source>
</evidence>
<evidence type="ECO:0000256" key="1">
    <source>
        <dbReference type="ARBA" id="ARBA00004533"/>
    </source>
</evidence>
<evidence type="ECO:0000256" key="11">
    <source>
        <dbReference type="ARBA" id="ARBA00023136"/>
    </source>
</evidence>
<dbReference type="Gene3D" id="2.40.50.140">
    <property type="entry name" value="Nucleic acid-binding proteins"/>
    <property type="match status" value="1"/>
</dbReference>
<keyword evidence="6 13" id="KW-0479">Metal-binding</keyword>
<evidence type="ECO:0000256" key="6">
    <source>
        <dbReference type="ARBA" id="ARBA00022723"/>
    </source>
</evidence>
<keyword evidence="7 13" id="KW-0201">Cytochrome c-type biogenesis</keyword>
<dbReference type="GO" id="GO:0017004">
    <property type="term" value="P:cytochrome complex assembly"/>
    <property type="evidence" value="ECO:0007669"/>
    <property type="project" value="UniProtKB-KW"/>
</dbReference>
<keyword evidence="5 13" id="KW-0812">Transmembrane</keyword>
<evidence type="ECO:0000256" key="4">
    <source>
        <dbReference type="ARBA" id="ARBA00022617"/>
    </source>
</evidence>
<evidence type="ECO:0000256" key="2">
    <source>
        <dbReference type="ARBA" id="ARBA00022475"/>
    </source>
</evidence>
<feature type="topological domain" description="Extracellular" evidence="13">
    <location>
        <begin position="30"/>
        <end position="153"/>
    </location>
</feature>
<keyword evidence="4 13" id="KW-0349">Heme</keyword>
<dbReference type="HAMAP" id="MF_01959">
    <property type="entry name" value="CcmE"/>
    <property type="match status" value="1"/>
</dbReference>
<comment type="similarity">
    <text evidence="13">Belongs to the CcmE/CycJ family.</text>
</comment>
<accession>A0A5P1R953</accession>
<dbReference type="InterPro" id="IPR004329">
    <property type="entry name" value="CcmE"/>
</dbReference>
<dbReference type="GO" id="GO:0020037">
    <property type="term" value="F:heme binding"/>
    <property type="evidence" value="ECO:0007669"/>
    <property type="project" value="InterPro"/>
</dbReference>
<feature type="transmembrane region" description="Helical" evidence="15">
    <location>
        <begin position="9"/>
        <end position="30"/>
    </location>
</feature>
<sequence length="153" mass="16692">MNPKRKQRLLLVIFLVAGVSVAVGLALYALNQNINLFYSPTQIAEGEAPKNTRIRAGGMVVEGSVIRDQQSLHVAFDMTDYAKTVTVEYTGILPDLFREGQGIVAQGELDSNGVFQAVEVLAKHDENYMPPEVAEALEAAGKMPMPAKEVFNK</sequence>
<keyword evidence="3" id="KW-0997">Cell inner membrane</keyword>
<evidence type="ECO:0000256" key="10">
    <source>
        <dbReference type="ARBA" id="ARBA00023004"/>
    </source>
</evidence>
<keyword evidence="17" id="KW-1185">Reference proteome</keyword>
<evidence type="ECO:0000256" key="3">
    <source>
        <dbReference type="ARBA" id="ARBA00022519"/>
    </source>
</evidence>
<keyword evidence="8 13" id="KW-0735">Signal-anchor</keyword>
<evidence type="ECO:0000256" key="15">
    <source>
        <dbReference type="SAM" id="Phobius"/>
    </source>
</evidence>
<dbReference type="NCBIfam" id="NF009727">
    <property type="entry name" value="PRK13254.1-1"/>
    <property type="match status" value="1"/>
</dbReference>
<dbReference type="KEGG" id="ncu:F0U83_03410"/>
<keyword evidence="2 13" id="KW-1003">Cell membrane</keyword>
<dbReference type="AlphaFoldDB" id="A0A5P1R953"/>
<dbReference type="RefSeq" id="WP_138986530.1">
    <property type="nucleotide sequence ID" value="NZ_CP043869.1"/>
</dbReference>
<dbReference type="SUPFAM" id="SSF82093">
    <property type="entry name" value="Heme chaperone CcmE"/>
    <property type="match status" value="1"/>
</dbReference>
<gene>
    <name evidence="13 16" type="primary">ccmE</name>
    <name evidence="13" type="synonym">cycJ</name>
    <name evidence="16" type="ORF">F0U83_03410</name>
</gene>
<evidence type="ECO:0000256" key="8">
    <source>
        <dbReference type="ARBA" id="ARBA00022968"/>
    </source>
</evidence>
<dbReference type="NCBIfam" id="NF009638">
    <property type="entry name" value="PRK13165.1"/>
    <property type="match status" value="1"/>
</dbReference>
<dbReference type="Proteomes" id="UP000324760">
    <property type="component" value="Chromosome"/>
</dbReference>
<comment type="subcellular location">
    <subcellularLocation>
        <location evidence="1">Cell inner membrane</location>
    </subcellularLocation>
    <subcellularLocation>
        <location evidence="13">Cell membrane</location>
        <topology evidence="13">Single-pass type II membrane protein</topology>
    </subcellularLocation>
</comment>